<dbReference type="AlphaFoldDB" id="A0A1I3EAI0"/>
<protein>
    <submittedName>
        <fullName evidence="2">Adenine phosphoribosyltransferase</fullName>
    </submittedName>
</protein>
<dbReference type="InterPro" id="IPR029057">
    <property type="entry name" value="PRTase-like"/>
</dbReference>
<evidence type="ECO:0000313" key="3">
    <source>
        <dbReference type="Proteomes" id="UP000183639"/>
    </source>
</evidence>
<dbReference type="SUPFAM" id="SSF53271">
    <property type="entry name" value="PRTase-like"/>
    <property type="match status" value="1"/>
</dbReference>
<feature type="domain" description="Phosphoribosyltransferase" evidence="1">
    <location>
        <begin position="45"/>
        <end position="171"/>
    </location>
</feature>
<dbReference type="PANTHER" id="PTHR43218:SF1">
    <property type="entry name" value="PHOSPHORIBOSYLTRANSFERASE"/>
    <property type="match status" value="1"/>
</dbReference>
<gene>
    <name evidence="2" type="ORF">SAMN04487861_10985</name>
</gene>
<accession>A0A1I3EAI0</accession>
<proteinExistence type="predicted"/>
<dbReference type="RefSeq" id="WP_075443107.1">
    <property type="nucleotide sequence ID" value="NZ_FOQK01000009.1"/>
</dbReference>
<dbReference type="CDD" id="cd06223">
    <property type="entry name" value="PRTases_typeI"/>
    <property type="match status" value="1"/>
</dbReference>
<name>A0A1I3EAI0_SELRU</name>
<dbReference type="EMBL" id="FOQK01000009">
    <property type="protein sequence ID" value="SFH95955.1"/>
    <property type="molecule type" value="Genomic_DNA"/>
</dbReference>
<dbReference type="OrthoDB" id="4213751at2"/>
<dbReference type="Pfam" id="PF00156">
    <property type="entry name" value="Pribosyltran"/>
    <property type="match status" value="1"/>
</dbReference>
<dbReference type="NCBIfam" id="NF005592">
    <property type="entry name" value="PRK07322.1"/>
    <property type="match status" value="1"/>
</dbReference>
<dbReference type="InterPro" id="IPR000836">
    <property type="entry name" value="PRTase_dom"/>
</dbReference>
<evidence type="ECO:0000259" key="1">
    <source>
        <dbReference type="Pfam" id="PF00156"/>
    </source>
</evidence>
<reference evidence="2 3" key="1">
    <citation type="submission" date="2016-10" db="EMBL/GenBank/DDBJ databases">
        <authorList>
            <person name="de Groot N.N."/>
        </authorList>
    </citation>
    <scope>NUCLEOTIDE SEQUENCE [LARGE SCALE GENOMIC DNA]</scope>
    <source>
        <strain evidence="2 3">Z108</strain>
    </source>
</reference>
<dbReference type="PANTHER" id="PTHR43218">
    <property type="entry name" value="PHOSPHORIBOSYLTRANSFERASE-RELATED"/>
    <property type="match status" value="1"/>
</dbReference>
<keyword evidence="2" id="KW-0328">Glycosyltransferase</keyword>
<dbReference type="GO" id="GO:0016757">
    <property type="term" value="F:glycosyltransferase activity"/>
    <property type="evidence" value="ECO:0007669"/>
    <property type="project" value="UniProtKB-KW"/>
</dbReference>
<dbReference type="Gene3D" id="3.40.50.2020">
    <property type="match status" value="1"/>
</dbReference>
<organism evidence="2 3">
    <name type="scientific">Selenomonas ruminantium</name>
    <dbReference type="NCBI Taxonomy" id="971"/>
    <lineage>
        <taxon>Bacteria</taxon>
        <taxon>Bacillati</taxon>
        <taxon>Bacillota</taxon>
        <taxon>Negativicutes</taxon>
        <taxon>Selenomonadales</taxon>
        <taxon>Selenomonadaceae</taxon>
        <taxon>Selenomonas</taxon>
    </lineage>
</organism>
<dbReference type="Proteomes" id="UP000183639">
    <property type="component" value="Unassembled WGS sequence"/>
</dbReference>
<evidence type="ECO:0000313" key="2">
    <source>
        <dbReference type="EMBL" id="SFH95955.1"/>
    </source>
</evidence>
<keyword evidence="2" id="KW-0808">Transferase</keyword>
<sequence>MADRFYELTVAGCTRSLPILNVTDKLAIAGFIMLGDPDLTLACAKELAKKIPADTDIILTAETKGIPLAADLARELGMPRYIVARKSVKAYMENAIWVEDISITTKGVQNLCLDGVDVDRIKGKNVLLLDDVISTGGSMKALRELTEKAGGKVVGEACVLAEGDASKRDDIIFLEPLPLFDAQD</sequence>